<dbReference type="EMBL" id="KB008148">
    <property type="protein sequence ID" value="ELR11526.1"/>
    <property type="molecule type" value="Genomic_DNA"/>
</dbReference>
<dbReference type="PANTHER" id="PTHR45737">
    <property type="entry name" value="VON WILLEBRAND FACTOR A DOMAIN-CONTAINING PROTEIN 5A"/>
    <property type="match status" value="1"/>
</dbReference>
<dbReference type="SMART" id="SM00609">
    <property type="entry name" value="VIT"/>
    <property type="match status" value="1"/>
</dbReference>
<dbReference type="AlphaFoldDB" id="L8GH56"/>
<dbReference type="OrthoDB" id="30900at2759"/>
<dbReference type="InterPro" id="IPR036465">
    <property type="entry name" value="vWFA_dom_sf"/>
</dbReference>
<dbReference type="SMART" id="SM00327">
    <property type="entry name" value="VWA"/>
    <property type="match status" value="1"/>
</dbReference>
<reference evidence="4 5" key="1">
    <citation type="journal article" date="2013" name="Genome Biol.">
        <title>Genome of Acanthamoeba castellanii highlights extensive lateral gene transfer and early evolution of tyrosine kinase signaling.</title>
        <authorList>
            <person name="Clarke M."/>
            <person name="Lohan A.J."/>
            <person name="Liu B."/>
            <person name="Lagkouvardos I."/>
            <person name="Roy S."/>
            <person name="Zafar N."/>
            <person name="Bertelli C."/>
            <person name="Schilde C."/>
            <person name="Kianianmomeni A."/>
            <person name="Burglin T.R."/>
            <person name="Frech C."/>
            <person name="Turcotte B."/>
            <person name="Kopec K.O."/>
            <person name="Synnott J.M."/>
            <person name="Choo C."/>
            <person name="Paponov I."/>
            <person name="Finkler A."/>
            <person name="Soon Heng Tan C."/>
            <person name="Hutchins A.P."/>
            <person name="Weinmeier T."/>
            <person name="Rattei T."/>
            <person name="Chu J.S."/>
            <person name="Gimenez G."/>
            <person name="Irimia M."/>
            <person name="Rigden D.J."/>
            <person name="Fitzpatrick D.A."/>
            <person name="Lorenzo-Morales J."/>
            <person name="Bateman A."/>
            <person name="Chiu C.H."/>
            <person name="Tang P."/>
            <person name="Hegemann P."/>
            <person name="Fromm H."/>
            <person name="Raoult D."/>
            <person name="Greub G."/>
            <person name="Miranda-Saavedra D."/>
            <person name="Chen N."/>
            <person name="Nash P."/>
            <person name="Ginger M.L."/>
            <person name="Horn M."/>
            <person name="Schaap P."/>
            <person name="Caler L."/>
            <person name="Loftus B."/>
        </authorList>
    </citation>
    <scope>NUCLEOTIDE SEQUENCE [LARGE SCALE GENOMIC DNA]</scope>
    <source>
        <strain evidence="4 5">Neff</strain>
    </source>
</reference>
<keyword evidence="5" id="KW-1185">Reference proteome</keyword>
<organism evidence="4 5">
    <name type="scientific">Acanthamoeba castellanii (strain ATCC 30010 / Neff)</name>
    <dbReference type="NCBI Taxonomy" id="1257118"/>
    <lineage>
        <taxon>Eukaryota</taxon>
        <taxon>Amoebozoa</taxon>
        <taxon>Discosea</taxon>
        <taxon>Longamoebia</taxon>
        <taxon>Centramoebida</taxon>
        <taxon>Acanthamoebidae</taxon>
        <taxon>Acanthamoeba</taxon>
    </lineage>
</organism>
<feature type="compositionally biased region" description="Low complexity" evidence="1">
    <location>
        <begin position="854"/>
        <end position="868"/>
    </location>
</feature>
<name>L8GH56_ACACF</name>
<gene>
    <name evidence="4" type="ORF">ACA1_256650</name>
</gene>
<dbReference type="InterPro" id="IPR002035">
    <property type="entry name" value="VWF_A"/>
</dbReference>
<dbReference type="GeneID" id="14912144"/>
<dbReference type="Pfam" id="PF08487">
    <property type="entry name" value="VIT"/>
    <property type="match status" value="1"/>
</dbReference>
<dbReference type="PROSITE" id="PS51468">
    <property type="entry name" value="VIT"/>
    <property type="match status" value="1"/>
</dbReference>
<feature type="domain" description="VWFA" evidence="2">
    <location>
        <begin position="345"/>
        <end position="518"/>
    </location>
</feature>
<feature type="compositionally biased region" description="Gly residues" evidence="1">
    <location>
        <begin position="765"/>
        <end position="774"/>
    </location>
</feature>
<dbReference type="KEGG" id="acan:ACA1_256650"/>
<dbReference type="InterPro" id="IPR013694">
    <property type="entry name" value="VIT"/>
</dbReference>
<evidence type="ECO:0000313" key="4">
    <source>
        <dbReference type="EMBL" id="ELR11526.1"/>
    </source>
</evidence>
<evidence type="ECO:0000259" key="2">
    <source>
        <dbReference type="PROSITE" id="PS50234"/>
    </source>
</evidence>
<dbReference type="RefSeq" id="XP_004333539.1">
    <property type="nucleotide sequence ID" value="XM_004333491.1"/>
</dbReference>
<dbReference type="PROSITE" id="PS50234">
    <property type="entry name" value="VWFA"/>
    <property type="match status" value="1"/>
</dbReference>
<feature type="region of interest" description="Disordered" evidence="1">
    <location>
        <begin position="765"/>
        <end position="868"/>
    </location>
</feature>
<evidence type="ECO:0000256" key="1">
    <source>
        <dbReference type="SAM" id="MobiDB-lite"/>
    </source>
</evidence>
<dbReference type="VEuPathDB" id="AmoebaDB:ACA1_256650"/>
<dbReference type="PANTHER" id="PTHR45737:SF6">
    <property type="entry name" value="VON WILLEBRAND FACTOR A DOMAIN-CONTAINING PROTEIN 5A"/>
    <property type="match status" value="1"/>
</dbReference>
<dbReference type="SUPFAM" id="SSF53300">
    <property type="entry name" value="vWA-like"/>
    <property type="match status" value="1"/>
</dbReference>
<sequence>MCYLPGYLWWLRAYYTPEKPQAPIPLKDVRVEALIADFVVSVTIHQTFINVEEQPIEAVYMFPLEEKAAVTNFVACIDGKKIRGVIQEKEEARATYEDAIASGHGAYKLEEKDDEANVFTVNVGNLPPGKEVTISITYATELTFVEGLLQWRLPSTNDNPSYFVPKEKSFAVPELKLTVKLEMTSNIRTVSSPSHPITFEFGDEPTQGVVTMQPSPAGTPPVDFLQWRLPSTNDNPSYFVPKEKSFAVPELKLTVKLEMTSNIRTVSSPSHPITFEFGDEPTQGVVTMQPSPAGTPPVDFVLLTKLATPHQPGTRVGVNEKGNKAIMLSLYPNLELSDDDDVYTEMVFLVDRSYSMAGQRIAQVKETLAIFLRSLGPGTFFNIIGFGSRTQHLFKNGSVEYNDTNLEIAAKHVALMNADLDGTDILKPLKEVLQTKPKDGYPRQLFILTDGQVANTIECVEFVRKHADTTRVFTFGIGSEASTELVKGLARAGEGFYEFVHGNDSMEEKVMRQLNRAMQPALTNLALTWKGFKVRQSPHRLSPLFAGGRIVVYAFPQDGEPQTGQIEVTLRAKIGNKPFISNTKIDLNDARPGDLIHKLAAKSTLRDLAECRSYFHNPKGEVVPGKNVTQEAVRLSVEHGVMSKLTAFVAVEEREEITEGSMQLRKVPITFEKMTDYIAKRNRQLAAQKCHEEQKRHRALRDLTDRPQPGPPQMRGSCAPIMASSASSLPMMSALSYDSSGSDDEYANGGGGAPAAPMARAFGKSGGCGRGGGVSKDKVMLKKNKKASSTAAPMRSRKSLVSSPPRGEGAPGGSGSFIADERCKEEAEAEAYAGGEDEEEATEADAGSTSTLVQPQPQQTAPEEPTLAPAPALMRSIITRQKASGSWEASDVADLLQIPLDQLLAALPATAASASAPAAVLVLWATAVASAYLLARFADQKVNWELVVRKAHKFVARQAKTVGGGPAAVIDWHQLAADFLASLP</sequence>
<dbReference type="Gene3D" id="3.40.50.410">
    <property type="entry name" value="von Willebrand factor, type A domain"/>
    <property type="match status" value="1"/>
</dbReference>
<evidence type="ECO:0000313" key="5">
    <source>
        <dbReference type="Proteomes" id="UP000011083"/>
    </source>
</evidence>
<protein>
    <submittedName>
        <fullName evidence="4">von Willebrand factor type A domain containing protein</fullName>
    </submittedName>
</protein>
<dbReference type="Pfam" id="PF13768">
    <property type="entry name" value="VWA_3"/>
    <property type="match status" value="1"/>
</dbReference>
<feature type="domain" description="VIT" evidence="3">
    <location>
        <begin position="10"/>
        <end position="140"/>
    </location>
</feature>
<dbReference type="STRING" id="1257118.L8GH56"/>
<dbReference type="Proteomes" id="UP000011083">
    <property type="component" value="Unassembled WGS sequence"/>
</dbReference>
<proteinExistence type="predicted"/>
<accession>L8GH56</accession>
<evidence type="ECO:0000259" key="3">
    <source>
        <dbReference type="PROSITE" id="PS51468"/>
    </source>
</evidence>